<accession>A0A381YH86</accession>
<feature type="domain" description="tRNA uridine 5-carboxymethylaminomethyl modification enzyme C-terminal subdomain" evidence="7">
    <location>
        <begin position="545"/>
        <end position="616"/>
    </location>
</feature>
<dbReference type="Pfam" id="PF13932">
    <property type="entry name" value="SAM_GIDA_C"/>
    <property type="match status" value="1"/>
</dbReference>
<dbReference type="InterPro" id="IPR020595">
    <property type="entry name" value="MnmG-rel_CS"/>
</dbReference>
<dbReference type="PROSITE" id="PS01281">
    <property type="entry name" value="GIDA_2"/>
    <property type="match status" value="1"/>
</dbReference>
<dbReference type="FunFam" id="3.50.50.60:FF:000010">
    <property type="entry name" value="tRNA uridine 5-carboxymethylaminomethyl modification enzyme MnmG"/>
    <property type="match status" value="1"/>
</dbReference>
<keyword evidence="5" id="KW-0274">FAD</keyword>
<protein>
    <recommendedName>
        <fullName evidence="7">tRNA uridine 5-carboxymethylaminomethyl modification enzyme C-terminal subdomain domain-containing protein</fullName>
    </recommendedName>
</protein>
<dbReference type="FunFam" id="3.50.50.60:FF:000002">
    <property type="entry name" value="tRNA uridine 5-carboxymethylaminomethyl modification enzyme MnmG"/>
    <property type="match status" value="1"/>
</dbReference>
<evidence type="ECO:0000256" key="6">
    <source>
        <dbReference type="ARBA" id="ARBA00023027"/>
    </source>
</evidence>
<dbReference type="GO" id="GO:0050660">
    <property type="term" value="F:flavin adenine dinucleotide binding"/>
    <property type="evidence" value="ECO:0007669"/>
    <property type="project" value="InterPro"/>
</dbReference>
<dbReference type="Gene3D" id="3.50.50.60">
    <property type="entry name" value="FAD/NAD(P)-binding domain"/>
    <property type="match status" value="2"/>
</dbReference>
<dbReference type="Gene3D" id="1.10.10.1800">
    <property type="entry name" value="tRNA uridine 5-carboxymethylaminomethyl modification enzyme MnmG/GidA"/>
    <property type="match status" value="1"/>
</dbReference>
<evidence type="ECO:0000256" key="4">
    <source>
        <dbReference type="ARBA" id="ARBA00022630"/>
    </source>
</evidence>
<dbReference type="InterPro" id="IPR026904">
    <property type="entry name" value="MnmG_C"/>
</dbReference>
<dbReference type="InterPro" id="IPR044920">
    <property type="entry name" value="MnmG_C_subdom_sf"/>
</dbReference>
<dbReference type="InterPro" id="IPR047001">
    <property type="entry name" value="MnmG_C_subdom"/>
</dbReference>
<dbReference type="EMBL" id="UINC01018224">
    <property type="protein sequence ID" value="SVA76354.1"/>
    <property type="molecule type" value="Genomic_DNA"/>
</dbReference>
<name>A0A381YH86_9ZZZZ</name>
<proteinExistence type="inferred from homology"/>
<organism evidence="8">
    <name type="scientific">marine metagenome</name>
    <dbReference type="NCBI Taxonomy" id="408172"/>
    <lineage>
        <taxon>unclassified sequences</taxon>
        <taxon>metagenomes</taxon>
        <taxon>ecological metagenomes</taxon>
    </lineage>
</organism>
<dbReference type="InterPro" id="IPR040131">
    <property type="entry name" value="MnmG_N"/>
</dbReference>
<dbReference type="SUPFAM" id="SSF51905">
    <property type="entry name" value="FAD/NAD(P)-binding domain"/>
    <property type="match status" value="1"/>
</dbReference>
<dbReference type="AlphaFoldDB" id="A0A381YH86"/>
<dbReference type="NCBIfam" id="TIGR00136">
    <property type="entry name" value="mnmG_gidA"/>
    <property type="match status" value="1"/>
</dbReference>
<dbReference type="GO" id="GO:0005829">
    <property type="term" value="C:cytosol"/>
    <property type="evidence" value="ECO:0007669"/>
    <property type="project" value="TreeGrafter"/>
</dbReference>
<dbReference type="Pfam" id="PF21680">
    <property type="entry name" value="GIDA_C_1st"/>
    <property type="match status" value="1"/>
</dbReference>
<dbReference type="InterPro" id="IPR002218">
    <property type="entry name" value="MnmG-rel"/>
</dbReference>
<sequence length="626" mass="69408">VRNYHKKYDVLVVGAGHAGCEAALAAARMGCQTAIATINLDTIGKMSCNPAIGGQGKGHLVKEIDALGGEMAKAIDQTGIQFRQLNTSKGPAVRSSRAQADKKNYQNYMKEILEKQENLDIKEVLVEELLTENGKCIGVLSHTKTAYLAEVVILTTGTFLKGTIHVGDVSYSAGRAGESSAEKLSESFSALGFEIGRLKTGTPPRVNAQSVNFEAMQIQPGDESPRPFSFSNDRIEQSQIPCFVTSTNPVTHQIIRQNLDRSAMYSGRISGIGPRYCPSIEDKVTRFPDKDRHNIFVEPEGRDTNEIYLNGISSSLPEDVQTDMVRSIKGLEDAEIMRFGYAVEYDFAPATQLHPTLETKRVAHLYFAGQLNGTTGYEEAAAQGLAAGINAASKIHGKDPFVLKRSKAYIGVLIDDLVTKDIREPYRMFTSRAEYRLQLREDNADLRLTEIGHQLGLVKDSVYNRFLLKRQVVSQELDRLAETKVIPEANTLKRLKIVGLPGIKVPTTLSDLIKRPEIRYGQIRQFMPPDQPLSKLVEEQVEIQIKYEGYIKRQDLQIEKFKKLENMPIPKDLDFNAINGLKTEAQLKFCKIQPISIGHASRIPGVTPADISTLMIALKSRTGSNR</sequence>
<evidence type="ECO:0000313" key="8">
    <source>
        <dbReference type="EMBL" id="SVA76354.1"/>
    </source>
</evidence>
<dbReference type="InterPro" id="IPR049312">
    <property type="entry name" value="GIDA_C_N"/>
</dbReference>
<dbReference type="Gene3D" id="1.10.150.570">
    <property type="entry name" value="GidA associated domain, C-terminal subdomain"/>
    <property type="match status" value="1"/>
</dbReference>
<comment type="cofactor">
    <cofactor evidence="1">
        <name>FAD</name>
        <dbReference type="ChEBI" id="CHEBI:57692"/>
    </cofactor>
</comment>
<dbReference type="HAMAP" id="MF_00129">
    <property type="entry name" value="MnmG_GidA"/>
    <property type="match status" value="1"/>
</dbReference>
<evidence type="ECO:0000256" key="1">
    <source>
        <dbReference type="ARBA" id="ARBA00001974"/>
    </source>
</evidence>
<evidence type="ECO:0000256" key="2">
    <source>
        <dbReference type="ARBA" id="ARBA00007653"/>
    </source>
</evidence>
<dbReference type="GO" id="GO:0002098">
    <property type="term" value="P:tRNA wobble uridine modification"/>
    <property type="evidence" value="ECO:0007669"/>
    <property type="project" value="InterPro"/>
</dbReference>
<dbReference type="InterPro" id="IPR004416">
    <property type="entry name" value="MnmG"/>
</dbReference>
<keyword evidence="3" id="KW-0963">Cytoplasm</keyword>
<keyword evidence="6" id="KW-0520">NAD</keyword>
<dbReference type="SMART" id="SM01228">
    <property type="entry name" value="GIDA_assoc_3"/>
    <property type="match status" value="1"/>
</dbReference>
<evidence type="ECO:0000256" key="3">
    <source>
        <dbReference type="ARBA" id="ARBA00022490"/>
    </source>
</evidence>
<keyword evidence="4" id="KW-0285">Flavoprotein</keyword>
<comment type="similarity">
    <text evidence="2">Belongs to the MnmG family.</text>
</comment>
<feature type="non-terminal residue" evidence="8">
    <location>
        <position position="1"/>
    </location>
</feature>
<gene>
    <name evidence="8" type="ORF">METZ01_LOCUS129208</name>
</gene>
<evidence type="ECO:0000259" key="7">
    <source>
        <dbReference type="SMART" id="SM01228"/>
    </source>
</evidence>
<dbReference type="Pfam" id="PF01134">
    <property type="entry name" value="GIDA"/>
    <property type="match status" value="1"/>
</dbReference>
<dbReference type="GO" id="GO:0030488">
    <property type="term" value="P:tRNA methylation"/>
    <property type="evidence" value="ECO:0007669"/>
    <property type="project" value="TreeGrafter"/>
</dbReference>
<dbReference type="InterPro" id="IPR036188">
    <property type="entry name" value="FAD/NAD-bd_sf"/>
</dbReference>
<dbReference type="PRINTS" id="PR00411">
    <property type="entry name" value="PNDRDTASEI"/>
</dbReference>
<dbReference type="PROSITE" id="PS01280">
    <property type="entry name" value="GIDA_1"/>
    <property type="match status" value="1"/>
</dbReference>
<dbReference type="PANTHER" id="PTHR11806">
    <property type="entry name" value="GLUCOSE INHIBITED DIVISION PROTEIN A"/>
    <property type="match status" value="1"/>
</dbReference>
<evidence type="ECO:0000256" key="5">
    <source>
        <dbReference type="ARBA" id="ARBA00022827"/>
    </source>
</evidence>
<dbReference type="FunFam" id="1.10.150.570:FF:000001">
    <property type="entry name" value="tRNA uridine 5-carboxymethylaminomethyl modification enzyme MnmG"/>
    <property type="match status" value="1"/>
</dbReference>
<dbReference type="PANTHER" id="PTHR11806:SF0">
    <property type="entry name" value="PROTEIN MTO1 HOMOLOG, MITOCHONDRIAL"/>
    <property type="match status" value="1"/>
</dbReference>
<reference evidence="8" key="1">
    <citation type="submission" date="2018-05" db="EMBL/GenBank/DDBJ databases">
        <authorList>
            <person name="Lanie J.A."/>
            <person name="Ng W.-L."/>
            <person name="Kazmierczak K.M."/>
            <person name="Andrzejewski T.M."/>
            <person name="Davidsen T.M."/>
            <person name="Wayne K.J."/>
            <person name="Tettelin H."/>
            <person name="Glass J.I."/>
            <person name="Rusch D."/>
            <person name="Podicherti R."/>
            <person name="Tsui H.-C.T."/>
            <person name="Winkler M.E."/>
        </authorList>
    </citation>
    <scope>NUCLEOTIDE SEQUENCE</scope>
</reference>
<dbReference type="FunFam" id="1.10.10.1800:FF:000001">
    <property type="entry name" value="tRNA uridine 5-carboxymethylaminomethyl modification enzyme MnmG"/>
    <property type="match status" value="1"/>
</dbReference>